<dbReference type="SUPFAM" id="SSF56219">
    <property type="entry name" value="DNase I-like"/>
    <property type="match status" value="1"/>
</dbReference>
<dbReference type="Proteomes" id="UP000467840">
    <property type="component" value="Chromosome 14"/>
</dbReference>
<evidence type="ECO:0000313" key="2">
    <source>
        <dbReference type="Proteomes" id="UP000467840"/>
    </source>
</evidence>
<dbReference type="AlphaFoldDB" id="A0A6A6MDW7"/>
<reference evidence="1 2" key="1">
    <citation type="journal article" date="2020" name="Mol. Plant">
        <title>The Chromosome-Based Rubber Tree Genome Provides New Insights into Spurge Genome Evolution and Rubber Biosynthesis.</title>
        <authorList>
            <person name="Liu J."/>
            <person name="Shi C."/>
            <person name="Shi C.C."/>
            <person name="Li W."/>
            <person name="Zhang Q.J."/>
            <person name="Zhang Y."/>
            <person name="Li K."/>
            <person name="Lu H.F."/>
            <person name="Shi C."/>
            <person name="Zhu S.T."/>
            <person name="Xiao Z.Y."/>
            <person name="Nan H."/>
            <person name="Yue Y."/>
            <person name="Zhu X.G."/>
            <person name="Wu Y."/>
            <person name="Hong X.N."/>
            <person name="Fan G.Y."/>
            <person name="Tong Y."/>
            <person name="Zhang D."/>
            <person name="Mao C.L."/>
            <person name="Liu Y.L."/>
            <person name="Hao S.J."/>
            <person name="Liu W.Q."/>
            <person name="Lv M.Q."/>
            <person name="Zhang H.B."/>
            <person name="Liu Y."/>
            <person name="Hu-Tang G.R."/>
            <person name="Wang J.P."/>
            <person name="Wang J.H."/>
            <person name="Sun Y.H."/>
            <person name="Ni S.B."/>
            <person name="Chen W.B."/>
            <person name="Zhang X.C."/>
            <person name="Jiao Y.N."/>
            <person name="Eichler E.E."/>
            <person name="Li G.H."/>
            <person name="Liu X."/>
            <person name="Gao L.Z."/>
        </authorList>
    </citation>
    <scope>NUCLEOTIDE SEQUENCE [LARGE SCALE GENOMIC DNA]</scope>
    <source>
        <strain evidence="2">cv. GT1</strain>
        <tissue evidence="1">Leaf</tissue>
    </source>
</reference>
<dbReference type="Gene3D" id="3.60.10.10">
    <property type="entry name" value="Endonuclease/exonuclease/phosphatase"/>
    <property type="match status" value="1"/>
</dbReference>
<protein>
    <recommendedName>
        <fullName evidence="3">Zinc knuckle CX2CX4HX4C domain-containing protein</fullName>
    </recommendedName>
</protein>
<name>A0A6A6MDW7_HEVBR</name>
<proteinExistence type="predicted"/>
<gene>
    <name evidence="1" type="ORF">GH714_019478</name>
</gene>
<sequence length="417" mass="47753">MTREDALKIGKIFHGVLDTDVASNDDVSIGTCMRIRVDGGTRKPQFEDFTNRRADGYLERVQFRFERLPDFCYMCSLLVTKRQKENLKLPNLDVPNPLPWPSSSRLSCAQIIGKPIHIPESNPVLDLNTIQPCSTFTNLTLANPFSETQHQLQEAHRVPKLKQLSISRKPKLKALARTTTLTSNNLQTQTETSNLEGQHNVEKENGSTISEAKILGVSSRWIDVSCSVSSTWHATFVYGEPAEHKIISFLKHLRSLNLHDGEAWLIIGGINFCSQHEDKWGHRSINRQIANEYHNFLFDGLLEELEFKGNRYTWSNMQSGQARVMERIDKAISNPEWRLLFPSSQLIHGKFKGSDHRPLILFLNRRPKKVRRNFNFDLRWSSFSDCDDIIKNVWNSDHPTSDNLLGNLESCKEALLS</sequence>
<keyword evidence="2" id="KW-1185">Reference proteome</keyword>
<dbReference type="PANTHER" id="PTHR33710">
    <property type="entry name" value="BNAC02G09200D PROTEIN"/>
    <property type="match status" value="1"/>
</dbReference>
<comment type="caution">
    <text evidence="1">The sequence shown here is derived from an EMBL/GenBank/DDBJ whole genome shotgun (WGS) entry which is preliminary data.</text>
</comment>
<evidence type="ECO:0000313" key="1">
    <source>
        <dbReference type="EMBL" id="KAF2311097.1"/>
    </source>
</evidence>
<accession>A0A6A6MDW7</accession>
<dbReference type="EMBL" id="JAAGAX010000006">
    <property type="protein sequence ID" value="KAF2311097.1"/>
    <property type="molecule type" value="Genomic_DNA"/>
</dbReference>
<dbReference type="InterPro" id="IPR036691">
    <property type="entry name" value="Endo/exonu/phosph_ase_sf"/>
</dbReference>
<dbReference type="PANTHER" id="PTHR33710:SF79">
    <property type="entry name" value="OS06G0205337 PROTEIN"/>
    <property type="match status" value="1"/>
</dbReference>
<organism evidence="1 2">
    <name type="scientific">Hevea brasiliensis</name>
    <name type="common">Para rubber tree</name>
    <name type="synonym">Siphonia brasiliensis</name>
    <dbReference type="NCBI Taxonomy" id="3981"/>
    <lineage>
        <taxon>Eukaryota</taxon>
        <taxon>Viridiplantae</taxon>
        <taxon>Streptophyta</taxon>
        <taxon>Embryophyta</taxon>
        <taxon>Tracheophyta</taxon>
        <taxon>Spermatophyta</taxon>
        <taxon>Magnoliopsida</taxon>
        <taxon>eudicotyledons</taxon>
        <taxon>Gunneridae</taxon>
        <taxon>Pentapetalae</taxon>
        <taxon>rosids</taxon>
        <taxon>fabids</taxon>
        <taxon>Malpighiales</taxon>
        <taxon>Euphorbiaceae</taxon>
        <taxon>Crotonoideae</taxon>
        <taxon>Micrandreae</taxon>
        <taxon>Hevea</taxon>
    </lineage>
</organism>
<evidence type="ECO:0008006" key="3">
    <source>
        <dbReference type="Google" id="ProtNLM"/>
    </source>
</evidence>